<dbReference type="Pfam" id="PF01262">
    <property type="entry name" value="AlaDh_PNT_C"/>
    <property type="match status" value="1"/>
</dbReference>
<dbReference type="Pfam" id="PF05222">
    <property type="entry name" value="AlaDh_PNT_N"/>
    <property type="match status" value="1"/>
</dbReference>
<evidence type="ECO:0000313" key="5">
    <source>
        <dbReference type="Proteomes" id="UP000887566"/>
    </source>
</evidence>
<dbReference type="InterPro" id="IPR051168">
    <property type="entry name" value="AASS"/>
</dbReference>
<evidence type="ECO:0000256" key="2">
    <source>
        <dbReference type="ARBA" id="ARBA00023002"/>
    </source>
</evidence>
<keyword evidence="2" id="KW-0560">Oxidoreductase</keyword>
<feature type="domain" description="Alanine dehydrogenase/pyridine nucleotide transhydrogenase NAD(H)-binding" evidence="3">
    <location>
        <begin position="201"/>
        <end position="382"/>
    </location>
</feature>
<evidence type="ECO:0000259" key="3">
    <source>
        <dbReference type="SMART" id="SM01002"/>
    </source>
</evidence>
<protein>
    <submittedName>
        <fullName evidence="6">Saccharopine dehydrogenase (NAD(+), L-lysine-forming)</fullName>
    </submittedName>
</protein>
<organism evidence="5 6">
    <name type="scientific">Plectus sambesii</name>
    <dbReference type="NCBI Taxonomy" id="2011161"/>
    <lineage>
        <taxon>Eukaryota</taxon>
        <taxon>Metazoa</taxon>
        <taxon>Ecdysozoa</taxon>
        <taxon>Nematoda</taxon>
        <taxon>Chromadorea</taxon>
        <taxon>Plectida</taxon>
        <taxon>Plectina</taxon>
        <taxon>Plectoidea</taxon>
        <taxon>Plectidae</taxon>
        <taxon>Plectus</taxon>
    </lineage>
</organism>
<name>A0A914WJ94_9BILA</name>
<dbReference type="SUPFAM" id="SSF52283">
    <property type="entry name" value="Formate/glycerate dehydrogenase catalytic domain-like"/>
    <property type="match status" value="1"/>
</dbReference>
<dbReference type="Gene3D" id="3.40.50.720">
    <property type="entry name" value="NAD(P)-binding Rossmann-like Domain"/>
    <property type="match status" value="2"/>
</dbReference>
<dbReference type="GO" id="GO:0005737">
    <property type="term" value="C:cytoplasm"/>
    <property type="evidence" value="ECO:0007669"/>
    <property type="project" value="TreeGrafter"/>
</dbReference>
<dbReference type="SMART" id="SM01002">
    <property type="entry name" value="AlaDh_PNT_C"/>
    <property type="match status" value="1"/>
</dbReference>
<dbReference type="InterPro" id="IPR007886">
    <property type="entry name" value="AlaDH/PNT_N"/>
</dbReference>
<dbReference type="GO" id="GO:0019878">
    <property type="term" value="P:lysine biosynthetic process via aminoadipic acid"/>
    <property type="evidence" value="ECO:0007669"/>
    <property type="project" value="TreeGrafter"/>
</dbReference>
<accession>A0A914WJ94</accession>
<evidence type="ECO:0000256" key="1">
    <source>
        <dbReference type="ARBA" id="ARBA00005624"/>
    </source>
</evidence>
<dbReference type="FunFam" id="3.40.50.720:FF:000087">
    <property type="entry name" value="alpha-aminoadipic semialdehyde synthase, mitochondrial"/>
    <property type="match status" value="1"/>
</dbReference>
<evidence type="ECO:0000313" key="6">
    <source>
        <dbReference type="WBParaSite" id="PSAMB.scaffold4411size14734.g24234.t1"/>
    </source>
</evidence>
<dbReference type="Proteomes" id="UP000887566">
    <property type="component" value="Unplaced"/>
</dbReference>
<sequence>MTAGEDNGVNGVSQKHAPTTKVIGIRRETINVWERRAPLSPDHVKQLVSKGIKVLVQPMNRRVHAMWEYVQAGAEESEDLSEADLILSVKQVEANELLPNKTFAFFSHTIKAQKDNMPLLDKVLEQNVQLIDYEMMTNDSGRRVVMFGKWAGHVGAINILHGMGLRLLALGFNTPFMNIALAHNYLDMEAAKKSLNQVGKQIEQGDIPPAMGPLIFVVTGTGNVSQVRSATCFIKLCNCRTAQTLTRDDHLRRIDGKYSEKFNVADYEAHSDQYESAFAKEIAPYASVIINGILWHPSQPRLLKTDDAVKLLTPKISVQRVVPGQEKLPHRLIAICDISADPEGSIEFVRKCTTVDKPFYIYDQKHVETDSFDQKSGVLICSIDNMPCQMAKEATRHFGQLLLPYVYQMLKCQPDESFEEQKGMSDTIKRAIIAQNGRLTPKYEYIAALRAAQRAK</sequence>
<dbReference type="CDD" id="cd12189">
    <property type="entry name" value="LKR_SDH_like"/>
    <property type="match status" value="1"/>
</dbReference>
<dbReference type="GO" id="GO:0004753">
    <property type="term" value="F:saccharopine dehydrogenase activity"/>
    <property type="evidence" value="ECO:0007669"/>
    <property type="project" value="TreeGrafter"/>
</dbReference>
<reference evidence="6" key="1">
    <citation type="submission" date="2022-11" db="UniProtKB">
        <authorList>
            <consortium name="WormBaseParasite"/>
        </authorList>
    </citation>
    <scope>IDENTIFICATION</scope>
</reference>
<evidence type="ECO:0000259" key="4">
    <source>
        <dbReference type="SMART" id="SM01003"/>
    </source>
</evidence>
<dbReference type="PANTHER" id="PTHR11133">
    <property type="entry name" value="SACCHAROPINE DEHYDROGENASE"/>
    <property type="match status" value="1"/>
</dbReference>
<feature type="domain" description="Alanine dehydrogenase/pyridine nucleotide transhydrogenase N-terminal" evidence="4">
    <location>
        <begin position="24"/>
        <end position="154"/>
    </location>
</feature>
<dbReference type="AlphaFoldDB" id="A0A914WJ94"/>
<dbReference type="PANTHER" id="PTHR11133:SF22">
    <property type="entry name" value="ALPHA-AMINOADIPIC SEMIALDEHYDE SYNTHASE, MITOCHONDRIAL"/>
    <property type="match status" value="1"/>
</dbReference>
<comment type="similarity">
    <text evidence="1">In the N-terminal section; belongs to the AlaDH/PNT family.</text>
</comment>
<keyword evidence="5" id="KW-1185">Reference proteome</keyword>
<proteinExistence type="inferred from homology"/>
<dbReference type="InterPro" id="IPR007698">
    <property type="entry name" value="AlaDH/PNT_NAD(H)-bd"/>
</dbReference>
<dbReference type="WBParaSite" id="PSAMB.scaffold4411size14734.g24234.t1">
    <property type="protein sequence ID" value="PSAMB.scaffold4411size14734.g24234.t1"/>
    <property type="gene ID" value="PSAMB.scaffold4411size14734.g24234"/>
</dbReference>
<dbReference type="SMART" id="SM01003">
    <property type="entry name" value="AlaDh_PNT_N"/>
    <property type="match status" value="1"/>
</dbReference>